<evidence type="ECO:0000313" key="3">
    <source>
        <dbReference type="EMBL" id="UZP76224.1"/>
    </source>
</evidence>
<feature type="domain" description="AMP-dependent synthetase/ligase" evidence="2">
    <location>
        <begin position="10"/>
        <end position="68"/>
    </location>
</feature>
<dbReference type="SUPFAM" id="SSF56801">
    <property type="entry name" value="Acetyl-CoA synthetase-like"/>
    <property type="match status" value="1"/>
</dbReference>
<gene>
    <name evidence="3" type="ORF">MF626_06845</name>
</gene>
<evidence type="ECO:0000259" key="2">
    <source>
        <dbReference type="Pfam" id="PF00501"/>
    </source>
</evidence>
<organism evidence="3">
    <name type="scientific">Paenibacillus polymyxa</name>
    <name type="common">Bacillus polymyxa</name>
    <dbReference type="NCBI Taxonomy" id="1406"/>
    <lineage>
        <taxon>Bacteria</taxon>
        <taxon>Bacillati</taxon>
        <taxon>Bacillota</taxon>
        <taxon>Bacilli</taxon>
        <taxon>Bacillales</taxon>
        <taxon>Paenibacillaceae</taxon>
        <taxon>Paenibacillus</taxon>
    </lineage>
</organism>
<dbReference type="InterPro" id="IPR000873">
    <property type="entry name" value="AMP-dep_synth/lig_dom"/>
</dbReference>
<accession>A0AAE9THV4</accession>
<dbReference type="GO" id="GO:0031177">
    <property type="term" value="F:phosphopantetheine binding"/>
    <property type="evidence" value="ECO:0007669"/>
    <property type="project" value="TreeGrafter"/>
</dbReference>
<proteinExistence type="predicted"/>
<evidence type="ECO:0000256" key="1">
    <source>
        <dbReference type="ARBA" id="ARBA00022737"/>
    </source>
</evidence>
<sequence>MKSYFVHNSCDAWNMFGPTETTIWSTIQKIDADKPVSIGKPIANTQIYILDKHLRPVPVGLPGELLFRAADWPEAIGTSQRLRLKSS</sequence>
<keyword evidence="1" id="KW-0677">Repeat</keyword>
<dbReference type="GO" id="GO:0044550">
    <property type="term" value="P:secondary metabolite biosynthetic process"/>
    <property type="evidence" value="ECO:0007669"/>
    <property type="project" value="TreeGrafter"/>
</dbReference>
<dbReference type="GO" id="GO:0005737">
    <property type="term" value="C:cytoplasm"/>
    <property type="evidence" value="ECO:0007669"/>
    <property type="project" value="TreeGrafter"/>
</dbReference>
<dbReference type="PANTHER" id="PTHR45527">
    <property type="entry name" value="NONRIBOSOMAL PEPTIDE SYNTHETASE"/>
    <property type="match status" value="1"/>
</dbReference>
<dbReference type="PANTHER" id="PTHR45527:SF1">
    <property type="entry name" value="FATTY ACID SYNTHASE"/>
    <property type="match status" value="1"/>
</dbReference>
<dbReference type="AlphaFoldDB" id="A0AAE9THV4"/>
<protein>
    <submittedName>
        <fullName evidence="3">AMP-binding protein</fullName>
    </submittedName>
</protein>
<name>A0AAE9THV4_PAEPO</name>
<dbReference type="EMBL" id="CP097770">
    <property type="protein sequence ID" value="UZP76224.1"/>
    <property type="molecule type" value="Genomic_DNA"/>
</dbReference>
<dbReference type="Gene3D" id="2.30.38.10">
    <property type="entry name" value="Luciferase, Domain 3"/>
    <property type="match status" value="1"/>
</dbReference>
<reference evidence="3" key="1">
    <citation type="submission" date="2022-11" db="EMBL/GenBank/DDBJ databases">
        <authorList>
            <person name="Vasilchenko N.G."/>
            <person name="Prazdnova E.V."/>
            <person name="Gorovtsov A.V."/>
            <person name="Chistyakov V.A."/>
            <person name="Pak M.L."/>
        </authorList>
    </citation>
    <scope>NUCLEOTIDE SEQUENCE</scope>
    <source>
        <strain evidence="3">R 4.5</strain>
    </source>
</reference>
<dbReference type="Pfam" id="PF00501">
    <property type="entry name" value="AMP-binding"/>
    <property type="match status" value="1"/>
</dbReference>
<dbReference type="GO" id="GO:0043041">
    <property type="term" value="P:amino acid activation for nonribosomal peptide biosynthetic process"/>
    <property type="evidence" value="ECO:0007669"/>
    <property type="project" value="TreeGrafter"/>
</dbReference>
<dbReference type="Gene3D" id="3.40.50.980">
    <property type="match status" value="1"/>
</dbReference>